<feature type="transmembrane region" description="Helical" evidence="2">
    <location>
        <begin position="12"/>
        <end position="33"/>
    </location>
</feature>
<feature type="region of interest" description="Disordered" evidence="1">
    <location>
        <begin position="54"/>
        <end position="76"/>
    </location>
</feature>
<dbReference type="Proteomes" id="UP001500460">
    <property type="component" value="Unassembled WGS sequence"/>
</dbReference>
<evidence type="ECO:0000313" key="3">
    <source>
        <dbReference type="EMBL" id="GAA2440204.1"/>
    </source>
</evidence>
<keyword evidence="2" id="KW-1133">Transmembrane helix</keyword>
<gene>
    <name evidence="3" type="ORF">GCM10010421_33190</name>
</gene>
<dbReference type="RefSeq" id="WP_344604050.1">
    <property type="nucleotide sequence ID" value="NZ_BAAATK010000019.1"/>
</dbReference>
<keyword evidence="4" id="KW-1185">Reference proteome</keyword>
<proteinExistence type="predicted"/>
<keyword evidence="2" id="KW-0472">Membrane</keyword>
<comment type="caution">
    <text evidence="3">The sequence shown here is derived from an EMBL/GenBank/DDBJ whole genome shotgun (WGS) entry which is preliminary data.</text>
</comment>
<protein>
    <recommendedName>
        <fullName evidence="5">Secreted protein</fullName>
    </recommendedName>
</protein>
<reference evidence="4" key="1">
    <citation type="journal article" date="2019" name="Int. J. Syst. Evol. Microbiol.">
        <title>The Global Catalogue of Microorganisms (GCM) 10K type strain sequencing project: providing services to taxonomists for standard genome sequencing and annotation.</title>
        <authorList>
            <consortium name="The Broad Institute Genomics Platform"/>
            <consortium name="The Broad Institute Genome Sequencing Center for Infectious Disease"/>
            <person name="Wu L."/>
            <person name="Ma J."/>
        </authorList>
    </citation>
    <scope>NUCLEOTIDE SEQUENCE [LARGE SCALE GENOMIC DNA]</scope>
    <source>
        <strain evidence="4">JCM 6922</strain>
    </source>
</reference>
<dbReference type="EMBL" id="BAAATK010000019">
    <property type="protein sequence ID" value="GAA2440204.1"/>
    <property type="molecule type" value="Genomic_DNA"/>
</dbReference>
<sequence length="76" mass="7622">MRHSVASAPSRRAVARLVLSSVYALSAVVGLAYGGPAHRALAAAFLTAALAGPLSAKAARRPGPPRGGSLPGRRHA</sequence>
<keyword evidence="2" id="KW-0812">Transmembrane</keyword>
<organism evidence="3 4">
    <name type="scientific">Streptomyces glaucus</name>
    <dbReference type="NCBI Taxonomy" id="284029"/>
    <lineage>
        <taxon>Bacteria</taxon>
        <taxon>Bacillati</taxon>
        <taxon>Actinomycetota</taxon>
        <taxon>Actinomycetes</taxon>
        <taxon>Kitasatosporales</taxon>
        <taxon>Streptomycetaceae</taxon>
        <taxon>Streptomyces</taxon>
    </lineage>
</organism>
<evidence type="ECO:0000256" key="2">
    <source>
        <dbReference type="SAM" id="Phobius"/>
    </source>
</evidence>
<evidence type="ECO:0000313" key="4">
    <source>
        <dbReference type="Proteomes" id="UP001500460"/>
    </source>
</evidence>
<evidence type="ECO:0000256" key="1">
    <source>
        <dbReference type="SAM" id="MobiDB-lite"/>
    </source>
</evidence>
<evidence type="ECO:0008006" key="5">
    <source>
        <dbReference type="Google" id="ProtNLM"/>
    </source>
</evidence>
<accession>A0ABP5WZP6</accession>
<name>A0ABP5WZP6_9ACTN</name>